<dbReference type="Proteomes" id="UP000182658">
    <property type="component" value="Unassembled WGS sequence"/>
</dbReference>
<evidence type="ECO:0000256" key="1">
    <source>
        <dbReference type="SAM" id="MobiDB-lite"/>
    </source>
</evidence>
<dbReference type="OrthoDB" id="5530243at2759"/>
<dbReference type="AlphaFoldDB" id="A0A1J7JKR6"/>
<dbReference type="InterPro" id="IPR049128">
    <property type="entry name" value="Pop8-like_dom"/>
</dbReference>
<dbReference type="InParanoid" id="A0A1J7JKR6"/>
<accession>A0A1J7JKR6</accession>
<proteinExistence type="predicted"/>
<dbReference type="PANTHER" id="PTHR28173:SF1">
    <property type="entry name" value="RIBONUCLEASES P_MRP PROTEIN SUBUNIT POP8"/>
    <property type="match status" value="1"/>
</dbReference>
<evidence type="ECO:0000313" key="4">
    <source>
        <dbReference type="Proteomes" id="UP000182658"/>
    </source>
</evidence>
<sequence>MSKDAEMPDISVLPSTQPPSKSQKSQALFTCTIKSPPFAYAHLELVTDSGRAANLDNLQVRSYCTAALRQFLGEHGVAVAIDILKVDGKECWLRLPRQDLSVFSAAVTAFPGTTQNGDTSLLRLLACGDWLGSLVGRADQQKLWTS</sequence>
<dbReference type="GO" id="GO:0008033">
    <property type="term" value="P:tRNA processing"/>
    <property type="evidence" value="ECO:0007669"/>
    <property type="project" value="InterPro"/>
</dbReference>
<dbReference type="GO" id="GO:0034965">
    <property type="term" value="P:intronic box C/D snoRNA processing"/>
    <property type="evidence" value="ECO:0007669"/>
    <property type="project" value="TreeGrafter"/>
</dbReference>
<keyword evidence="4" id="KW-1185">Reference proteome</keyword>
<evidence type="ECO:0000259" key="2">
    <source>
        <dbReference type="Pfam" id="PF20976"/>
    </source>
</evidence>
<dbReference type="GO" id="GO:0005655">
    <property type="term" value="C:nucleolar ribonuclease P complex"/>
    <property type="evidence" value="ECO:0007669"/>
    <property type="project" value="InterPro"/>
</dbReference>
<organism evidence="3 4">
    <name type="scientific">Coniochaeta ligniaria NRRL 30616</name>
    <dbReference type="NCBI Taxonomy" id="1408157"/>
    <lineage>
        <taxon>Eukaryota</taxon>
        <taxon>Fungi</taxon>
        <taxon>Dikarya</taxon>
        <taxon>Ascomycota</taxon>
        <taxon>Pezizomycotina</taxon>
        <taxon>Sordariomycetes</taxon>
        <taxon>Sordariomycetidae</taxon>
        <taxon>Coniochaetales</taxon>
        <taxon>Coniochaetaceae</taxon>
        <taxon>Coniochaeta</taxon>
    </lineage>
</organism>
<name>A0A1J7JKR6_9PEZI</name>
<protein>
    <recommendedName>
        <fullName evidence="2">Ribonucleases P/MRP subunit Pop8-like domain-containing protein</fullName>
    </recommendedName>
</protein>
<dbReference type="GO" id="GO:0000172">
    <property type="term" value="C:ribonuclease MRP complex"/>
    <property type="evidence" value="ECO:0007669"/>
    <property type="project" value="InterPro"/>
</dbReference>
<evidence type="ECO:0000313" key="3">
    <source>
        <dbReference type="EMBL" id="OIW29860.1"/>
    </source>
</evidence>
<feature type="domain" description="Ribonucleases P/MRP subunit Pop8-like" evidence="2">
    <location>
        <begin position="37"/>
        <end position="110"/>
    </location>
</feature>
<gene>
    <name evidence="3" type="ORF">CONLIGDRAFT_631934</name>
</gene>
<dbReference type="InterPro" id="IPR020347">
    <property type="entry name" value="Pop8"/>
</dbReference>
<dbReference type="Pfam" id="PF20976">
    <property type="entry name" value="Pop8"/>
    <property type="match status" value="1"/>
</dbReference>
<dbReference type="GO" id="GO:0004526">
    <property type="term" value="F:ribonuclease P activity"/>
    <property type="evidence" value="ECO:0007669"/>
    <property type="project" value="TreeGrafter"/>
</dbReference>
<dbReference type="GO" id="GO:0000294">
    <property type="term" value="P:nuclear-transcribed mRNA catabolic process, RNase MRP-dependent"/>
    <property type="evidence" value="ECO:0007669"/>
    <property type="project" value="TreeGrafter"/>
</dbReference>
<dbReference type="PANTHER" id="PTHR28173">
    <property type="entry name" value="RIBONUCLEASES P/MRP PROTEIN SUBUNIT POP8"/>
    <property type="match status" value="1"/>
</dbReference>
<feature type="region of interest" description="Disordered" evidence="1">
    <location>
        <begin position="1"/>
        <end position="23"/>
    </location>
</feature>
<feature type="compositionally biased region" description="Low complexity" evidence="1">
    <location>
        <begin position="14"/>
        <end position="23"/>
    </location>
</feature>
<dbReference type="GO" id="GO:0000171">
    <property type="term" value="F:ribonuclease MRP activity"/>
    <property type="evidence" value="ECO:0007669"/>
    <property type="project" value="TreeGrafter"/>
</dbReference>
<dbReference type="EMBL" id="KV875097">
    <property type="protein sequence ID" value="OIW29860.1"/>
    <property type="molecule type" value="Genomic_DNA"/>
</dbReference>
<dbReference type="STRING" id="1408157.A0A1J7JKR6"/>
<reference evidence="3 4" key="1">
    <citation type="submission" date="2016-10" db="EMBL/GenBank/DDBJ databases">
        <title>Draft genome sequence of Coniochaeta ligniaria NRRL30616, a lignocellulolytic fungus for bioabatement of inhibitors in plant biomass hydrolysates.</title>
        <authorList>
            <consortium name="DOE Joint Genome Institute"/>
            <person name="Jimenez D.J."/>
            <person name="Hector R.E."/>
            <person name="Riley R."/>
            <person name="Sun H."/>
            <person name="Grigoriev I.V."/>
            <person name="Van Elsas J.D."/>
            <person name="Nichols N.N."/>
        </authorList>
    </citation>
    <scope>NUCLEOTIDE SEQUENCE [LARGE SCALE GENOMIC DNA]</scope>
    <source>
        <strain evidence="3 4">NRRL 30616</strain>
    </source>
</reference>